<dbReference type="EMBL" id="QYUP01000122">
    <property type="protein sequence ID" value="RJG14995.1"/>
    <property type="molecule type" value="Genomic_DNA"/>
</dbReference>
<dbReference type="PANTHER" id="PTHR44757">
    <property type="entry name" value="DIGUANYLATE CYCLASE DGCP"/>
    <property type="match status" value="1"/>
</dbReference>
<comment type="caution">
    <text evidence="2">The sequence shown here is derived from an EMBL/GenBank/DDBJ whole genome shotgun (WGS) entry which is preliminary data.</text>
</comment>
<protein>
    <submittedName>
        <fullName evidence="2">DUF4439 domain-containing protein</fullName>
    </submittedName>
</protein>
<dbReference type="Proteomes" id="UP000284006">
    <property type="component" value="Unassembled WGS sequence"/>
</dbReference>
<evidence type="ECO:0000313" key="3">
    <source>
        <dbReference type="Proteomes" id="UP000284006"/>
    </source>
</evidence>
<dbReference type="InterPro" id="IPR043128">
    <property type="entry name" value="Rev_trsase/Diguanyl_cyclase"/>
</dbReference>
<feature type="domain" description="PAC" evidence="1">
    <location>
        <begin position="1"/>
        <end position="22"/>
    </location>
</feature>
<keyword evidence="3" id="KW-1185">Reference proteome</keyword>
<proteinExistence type="predicted"/>
<dbReference type="InterPro" id="IPR029787">
    <property type="entry name" value="Nucleotide_cyclase"/>
</dbReference>
<dbReference type="Gene3D" id="1.20.1260.10">
    <property type="match status" value="1"/>
</dbReference>
<dbReference type="PANTHER" id="PTHR44757:SF2">
    <property type="entry name" value="BIOFILM ARCHITECTURE MAINTENANCE PROTEIN MBAA"/>
    <property type="match status" value="1"/>
</dbReference>
<reference evidence="2 3" key="1">
    <citation type="submission" date="2018-09" db="EMBL/GenBank/DDBJ databases">
        <authorList>
            <person name="Zhu H."/>
        </authorList>
    </citation>
    <scope>NUCLEOTIDE SEQUENCE [LARGE SCALE GENOMIC DNA]</scope>
    <source>
        <strain evidence="2 3">K1S02-61</strain>
    </source>
</reference>
<dbReference type="Pfam" id="PF13668">
    <property type="entry name" value="Ferritin_2"/>
    <property type="match status" value="1"/>
</dbReference>
<dbReference type="PROSITE" id="PS50113">
    <property type="entry name" value="PAC"/>
    <property type="match status" value="1"/>
</dbReference>
<dbReference type="OrthoDB" id="7571942at2"/>
<dbReference type="Pfam" id="PF00990">
    <property type="entry name" value="GGDEF"/>
    <property type="match status" value="1"/>
</dbReference>
<dbReference type="SUPFAM" id="SSF47240">
    <property type="entry name" value="Ferritin-like"/>
    <property type="match status" value="1"/>
</dbReference>
<dbReference type="InterPro" id="IPR012347">
    <property type="entry name" value="Ferritin-like"/>
</dbReference>
<dbReference type="SUPFAM" id="SSF55073">
    <property type="entry name" value="Nucleotide cyclase"/>
    <property type="match status" value="1"/>
</dbReference>
<name>A0A418XR63_9BURK</name>
<dbReference type="InterPro" id="IPR052155">
    <property type="entry name" value="Biofilm_reg_signaling"/>
</dbReference>
<gene>
    <name evidence="2" type="ORF">D3872_15700</name>
</gene>
<dbReference type="InterPro" id="IPR000160">
    <property type="entry name" value="GGDEF_dom"/>
</dbReference>
<dbReference type="InterPro" id="IPR000700">
    <property type="entry name" value="PAS-assoc_C"/>
</dbReference>
<evidence type="ECO:0000259" key="1">
    <source>
        <dbReference type="PROSITE" id="PS50113"/>
    </source>
</evidence>
<sequence>MHILGIIRDITELKRREEVIWNQAHFDSLTGLPNRVMFVQRLRQQISEAEEGGGGFSLLLLDLDEFQAGAIDRCPAGRRRIRDHPARKRPACGYRNPASEPDPRDQCAVLAGHGPRVCLGKRRHRGFPRGQNAGTAGADGIDGLQLCPGIPVLDGCDGARAGSAAGLMPDRLLADTSRRERQAICRHLMFDINEKEANMSFLIDQGSLEPVTARRGFLGTSGLLLSGAAVALLAGRDALAATKGKDANIADVRILNTALAAELEAIAAYQVGAESGLLQPPLKAIALTFQGHHKEHADLLSKTIVTLGGKAVLAKPNYMFPTETLKNQADVLRFAATLEKGAVSAYLGAVPLFANRDLSKAAASILGDEAMHWAVLRQALGEVPVPSAFVS</sequence>
<accession>A0A418XR63</accession>
<dbReference type="CDD" id="cd00657">
    <property type="entry name" value="Ferritin_like"/>
    <property type="match status" value="1"/>
</dbReference>
<dbReference type="AlphaFoldDB" id="A0A418XR63"/>
<dbReference type="InterPro" id="IPR009078">
    <property type="entry name" value="Ferritin-like_SF"/>
</dbReference>
<dbReference type="Gene3D" id="3.30.70.270">
    <property type="match status" value="1"/>
</dbReference>
<evidence type="ECO:0000313" key="2">
    <source>
        <dbReference type="EMBL" id="RJG14995.1"/>
    </source>
</evidence>
<organism evidence="2 3">
    <name type="scientific">Massilia cavernae</name>
    <dbReference type="NCBI Taxonomy" id="2320864"/>
    <lineage>
        <taxon>Bacteria</taxon>
        <taxon>Pseudomonadati</taxon>
        <taxon>Pseudomonadota</taxon>
        <taxon>Betaproteobacteria</taxon>
        <taxon>Burkholderiales</taxon>
        <taxon>Oxalobacteraceae</taxon>
        <taxon>Telluria group</taxon>
        <taxon>Massilia</taxon>
    </lineage>
</organism>